<dbReference type="FunFam" id="3.10.20.80:FF:000001">
    <property type="entry name" value="Translation initiation factor IF-3"/>
    <property type="match status" value="1"/>
</dbReference>
<comment type="subcellular location">
    <subcellularLocation>
        <location evidence="4 6">Cytoplasm</location>
    </subcellularLocation>
</comment>
<name>A0A919RZT6_9CLOT</name>
<dbReference type="InterPro" id="IPR036787">
    <property type="entry name" value="T_IF-3_N_sf"/>
</dbReference>
<feature type="domain" description="Translation initiation factor 3 C-terminal" evidence="7">
    <location>
        <begin position="91"/>
        <end position="176"/>
    </location>
</feature>
<dbReference type="Gene3D" id="3.30.110.10">
    <property type="entry name" value="Translation initiation factor 3 (IF-3), C-terminal domain"/>
    <property type="match status" value="1"/>
</dbReference>
<evidence type="ECO:0000256" key="4">
    <source>
        <dbReference type="HAMAP-Rule" id="MF_00080"/>
    </source>
</evidence>
<dbReference type="GO" id="GO:0005829">
    <property type="term" value="C:cytosol"/>
    <property type="evidence" value="ECO:0007669"/>
    <property type="project" value="TreeGrafter"/>
</dbReference>
<dbReference type="InterPro" id="IPR019814">
    <property type="entry name" value="Translation_initiation_fac_3_N"/>
</dbReference>
<feature type="domain" description="Translation initiation factor 3 N-terminal" evidence="8">
    <location>
        <begin position="18"/>
        <end position="84"/>
    </location>
</feature>
<dbReference type="FunFam" id="3.30.110.10:FF:000001">
    <property type="entry name" value="Translation initiation factor IF-3"/>
    <property type="match status" value="1"/>
</dbReference>
<dbReference type="SUPFAM" id="SSF54364">
    <property type="entry name" value="Translation initiation factor IF3, N-terminal domain"/>
    <property type="match status" value="1"/>
</dbReference>
<sequence>MRILIWRCSTINKNVNLNEGIRQREIRLVGEEESRIVNTRDALELAREQELDLVMISPTATPPVCKIMDYNKFLYEQSKKEKENRKNQKFVDIKEIRLSPTIEENDIEIKANNAKKFLSNENKVKVSIRFRGRQNIYTGQGTKVFDIFISKLGDIGMIEKPAKLEGNNMIMILAPKKH</sequence>
<evidence type="ECO:0000256" key="2">
    <source>
        <dbReference type="ARBA" id="ARBA00022540"/>
    </source>
</evidence>
<dbReference type="PANTHER" id="PTHR10938:SF0">
    <property type="entry name" value="TRANSLATION INITIATION FACTOR IF-3, MITOCHONDRIAL"/>
    <property type="match status" value="1"/>
</dbReference>
<keyword evidence="4" id="KW-0963">Cytoplasm</keyword>
<dbReference type="InterPro" id="IPR019815">
    <property type="entry name" value="Translation_initiation_fac_3_C"/>
</dbReference>
<dbReference type="AlphaFoldDB" id="A0A919RZT6"/>
<dbReference type="PANTHER" id="PTHR10938">
    <property type="entry name" value="TRANSLATION INITIATION FACTOR IF-3"/>
    <property type="match status" value="1"/>
</dbReference>
<proteinExistence type="inferred from homology"/>
<organism evidence="9 10">
    <name type="scientific">Clostridium polyendosporum</name>
    <dbReference type="NCBI Taxonomy" id="69208"/>
    <lineage>
        <taxon>Bacteria</taxon>
        <taxon>Bacillati</taxon>
        <taxon>Bacillota</taxon>
        <taxon>Clostridia</taxon>
        <taxon>Eubacteriales</taxon>
        <taxon>Clostridiaceae</taxon>
        <taxon>Clostridium</taxon>
    </lineage>
</organism>
<comment type="subunit">
    <text evidence="4 6">Monomer.</text>
</comment>
<dbReference type="InterPro" id="IPR001288">
    <property type="entry name" value="Translation_initiation_fac_3"/>
</dbReference>
<keyword evidence="3 4" id="KW-0648">Protein biosynthesis</keyword>
<dbReference type="Pfam" id="PF00707">
    <property type="entry name" value="IF3_C"/>
    <property type="match status" value="1"/>
</dbReference>
<dbReference type="InterPro" id="IPR019813">
    <property type="entry name" value="Translation_initiation_fac3_CS"/>
</dbReference>
<evidence type="ECO:0000313" key="10">
    <source>
        <dbReference type="Proteomes" id="UP000679179"/>
    </source>
</evidence>
<evidence type="ECO:0000256" key="1">
    <source>
        <dbReference type="ARBA" id="ARBA00005439"/>
    </source>
</evidence>
<dbReference type="EMBL" id="BOPZ01000018">
    <property type="protein sequence ID" value="GIM29502.1"/>
    <property type="molecule type" value="Genomic_DNA"/>
</dbReference>
<evidence type="ECO:0000259" key="7">
    <source>
        <dbReference type="Pfam" id="PF00707"/>
    </source>
</evidence>
<comment type="similarity">
    <text evidence="1 4 6">Belongs to the IF-3 family.</text>
</comment>
<dbReference type="SUPFAM" id="SSF55200">
    <property type="entry name" value="Translation initiation factor IF3, C-terminal domain"/>
    <property type="match status" value="1"/>
</dbReference>
<gene>
    <name evidence="9" type="primary">infC_2</name>
    <name evidence="4" type="synonym">infC</name>
    <name evidence="9" type="ORF">CPJCM30710_21680</name>
</gene>
<evidence type="ECO:0000256" key="6">
    <source>
        <dbReference type="RuleBase" id="RU000646"/>
    </source>
</evidence>
<dbReference type="NCBIfam" id="TIGR00168">
    <property type="entry name" value="infC"/>
    <property type="match status" value="1"/>
</dbReference>
<evidence type="ECO:0000256" key="5">
    <source>
        <dbReference type="NCBIfam" id="TIGR00168"/>
    </source>
</evidence>
<dbReference type="Pfam" id="PF05198">
    <property type="entry name" value="IF3_N"/>
    <property type="match status" value="1"/>
</dbReference>
<dbReference type="GO" id="GO:0003743">
    <property type="term" value="F:translation initiation factor activity"/>
    <property type="evidence" value="ECO:0007669"/>
    <property type="project" value="UniProtKB-UniRule"/>
</dbReference>
<dbReference type="GO" id="GO:0016020">
    <property type="term" value="C:membrane"/>
    <property type="evidence" value="ECO:0007669"/>
    <property type="project" value="TreeGrafter"/>
</dbReference>
<comment type="caution">
    <text evidence="9">The sequence shown here is derived from an EMBL/GenBank/DDBJ whole genome shotgun (WGS) entry which is preliminary data.</text>
</comment>
<comment type="function">
    <text evidence="4 6">IF-3 binds to the 30S ribosomal subunit and shifts the equilibrium between 70S ribosomes and their 50S and 30S subunits in favor of the free subunits, thus enhancing the availability of 30S subunits on which protein synthesis initiation begins.</text>
</comment>
<evidence type="ECO:0000259" key="8">
    <source>
        <dbReference type="Pfam" id="PF05198"/>
    </source>
</evidence>
<dbReference type="Gene3D" id="3.10.20.80">
    <property type="entry name" value="Translation initiation factor 3 (IF-3), N-terminal domain"/>
    <property type="match status" value="1"/>
</dbReference>
<reference evidence="9" key="1">
    <citation type="submission" date="2021-03" db="EMBL/GenBank/DDBJ databases">
        <title>Taxonomic study of Clostridium polyendosporum from meadow-gley soil under rice.</title>
        <authorList>
            <person name="Kobayashi H."/>
            <person name="Tanizawa Y."/>
            <person name="Yagura M."/>
        </authorList>
    </citation>
    <scope>NUCLEOTIDE SEQUENCE</scope>
    <source>
        <strain evidence="9">JCM 30710</strain>
    </source>
</reference>
<evidence type="ECO:0000256" key="3">
    <source>
        <dbReference type="ARBA" id="ARBA00022917"/>
    </source>
</evidence>
<dbReference type="HAMAP" id="MF_00080">
    <property type="entry name" value="IF_3"/>
    <property type="match status" value="1"/>
</dbReference>
<dbReference type="PROSITE" id="PS00938">
    <property type="entry name" value="IF3"/>
    <property type="match status" value="1"/>
</dbReference>
<dbReference type="InterPro" id="IPR036788">
    <property type="entry name" value="T_IF-3_C_sf"/>
</dbReference>
<dbReference type="Proteomes" id="UP000679179">
    <property type="component" value="Unassembled WGS sequence"/>
</dbReference>
<accession>A0A919RZT6</accession>
<dbReference type="GO" id="GO:0032790">
    <property type="term" value="P:ribosome disassembly"/>
    <property type="evidence" value="ECO:0007669"/>
    <property type="project" value="TreeGrafter"/>
</dbReference>
<keyword evidence="10" id="KW-1185">Reference proteome</keyword>
<dbReference type="GO" id="GO:0043022">
    <property type="term" value="F:ribosome binding"/>
    <property type="evidence" value="ECO:0007669"/>
    <property type="project" value="UniProtKB-ARBA"/>
</dbReference>
<evidence type="ECO:0000313" key="9">
    <source>
        <dbReference type="EMBL" id="GIM29502.1"/>
    </source>
</evidence>
<protein>
    <recommendedName>
        <fullName evidence="4 5">Translation initiation factor IF-3</fullName>
    </recommendedName>
</protein>
<keyword evidence="2 4" id="KW-0396">Initiation factor</keyword>
<dbReference type="RefSeq" id="WP_212904198.1">
    <property type="nucleotide sequence ID" value="NZ_BOPZ01000018.1"/>
</dbReference>